<keyword evidence="10" id="KW-1185">Reference proteome</keyword>
<name>A0A916XBX8_9ACTN</name>
<feature type="site" description="Important for catalytic activity" evidence="7">
    <location>
        <position position="311"/>
    </location>
</feature>
<comment type="caution">
    <text evidence="9">The sequence shown here is derived from an EMBL/GenBank/DDBJ whole genome shotgun (WGS) entry which is preliminary data.</text>
</comment>
<feature type="transmembrane region" description="Helical" evidence="7">
    <location>
        <begin position="59"/>
        <end position="81"/>
    </location>
</feature>
<comment type="similarity">
    <text evidence="7">Belongs to the transglycosylase MltG family.</text>
</comment>
<evidence type="ECO:0000256" key="1">
    <source>
        <dbReference type="ARBA" id="ARBA00022475"/>
    </source>
</evidence>
<keyword evidence="5 7" id="KW-0456">Lyase</keyword>
<comment type="subcellular location">
    <subcellularLocation>
        <location evidence="7">Cell membrane</location>
        <topology evidence="7">Single-pass membrane protein</topology>
    </subcellularLocation>
</comment>
<keyword evidence="2 7" id="KW-0812">Transmembrane</keyword>
<comment type="catalytic activity">
    <reaction evidence="7">
        <text>a peptidoglycan chain = a peptidoglycan chain with N-acetyl-1,6-anhydromuramyl-[peptide] at the reducing end + a peptidoglycan chain with N-acetylglucosamine at the non-reducing end.</text>
        <dbReference type="EC" id="4.2.2.29"/>
    </reaction>
</comment>
<dbReference type="RefSeq" id="WP_229675757.1">
    <property type="nucleotide sequence ID" value="NZ_BMJH01000001.1"/>
</dbReference>
<evidence type="ECO:0000313" key="9">
    <source>
        <dbReference type="EMBL" id="GGC59334.1"/>
    </source>
</evidence>
<evidence type="ECO:0000256" key="4">
    <source>
        <dbReference type="ARBA" id="ARBA00023136"/>
    </source>
</evidence>
<dbReference type="AlphaFoldDB" id="A0A916XBX8"/>
<keyword evidence="3 7" id="KW-1133">Transmembrane helix</keyword>
<dbReference type="Pfam" id="PF02618">
    <property type="entry name" value="YceG"/>
    <property type="match status" value="1"/>
</dbReference>
<evidence type="ECO:0000256" key="3">
    <source>
        <dbReference type="ARBA" id="ARBA00022989"/>
    </source>
</evidence>
<dbReference type="EC" id="4.2.2.29" evidence="7"/>
<dbReference type="InterPro" id="IPR003770">
    <property type="entry name" value="MLTG-like"/>
</dbReference>
<dbReference type="GO" id="GO:0008932">
    <property type="term" value="F:lytic endotransglycosylase activity"/>
    <property type="evidence" value="ECO:0007669"/>
    <property type="project" value="UniProtKB-UniRule"/>
</dbReference>
<reference evidence="9" key="2">
    <citation type="submission" date="2020-09" db="EMBL/GenBank/DDBJ databases">
        <authorList>
            <person name="Sun Q."/>
            <person name="Zhou Y."/>
        </authorList>
    </citation>
    <scope>NUCLEOTIDE SEQUENCE</scope>
    <source>
        <strain evidence="9">CGMCC 1.15478</strain>
    </source>
</reference>
<evidence type="ECO:0000256" key="7">
    <source>
        <dbReference type="HAMAP-Rule" id="MF_02065"/>
    </source>
</evidence>
<evidence type="ECO:0000313" key="10">
    <source>
        <dbReference type="Proteomes" id="UP000641514"/>
    </source>
</evidence>
<dbReference type="EMBL" id="BMJH01000001">
    <property type="protein sequence ID" value="GGC59334.1"/>
    <property type="molecule type" value="Genomic_DNA"/>
</dbReference>
<dbReference type="HAMAP" id="MF_02065">
    <property type="entry name" value="MltG"/>
    <property type="match status" value="1"/>
</dbReference>
<proteinExistence type="inferred from homology"/>
<comment type="function">
    <text evidence="7">Functions as a peptidoglycan terminase that cleaves nascent peptidoglycan strands endolytically to terminate their elongation.</text>
</comment>
<reference evidence="9" key="1">
    <citation type="journal article" date="2014" name="Int. J. Syst. Evol. Microbiol.">
        <title>Complete genome sequence of Corynebacterium casei LMG S-19264T (=DSM 44701T), isolated from a smear-ripened cheese.</title>
        <authorList>
            <consortium name="US DOE Joint Genome Institute (JGI-PGF)"/>
            <person name="Walter F."/>
            <person name="Albersmeier A."/>
            <person name="Kalinowski J."/>
            <person name="Ruckert C."/>
        </authorList>
    </citation>
    <scope>NUCLEOTIDE SEQUENCE</scope>
    <source>
        <strain evidence="9">CGMCC 1.15478</strain>
    </source>
</reference>
<protein>
    <recommendedName>
        <fullName evidence="7">Endolytic murein transglycosylase</fullName>
        <ecNumber evidence="7">4.2.2.29</ecNumber>
    </recommendedName>
    <alternativeName>
        <fullName evidence="7">Peptidoglycan lytic transglycosylase</fullName>
    </alternativeName>
    <alternativeName>
        <fullName evidence="7">Peptidoglycan polymerization terminase</fullName>
    </alternativeName>
</protein>
<keyword evidence="1 7" id="KW-1003">Cell membrane</keyword>
<keyword evidence="4 7" id="KW-0472">Membrane</keyword>
<gene>
    <name evidence="7" type="primary">mltG</name>
    <name evidence="9" type="ORF">GCM10011410_09690</name>
</gene>
<evidence type="ECO:0000256" key="2">
    <source>
        <dbReference type="ARBA" id="ARBA00022692"/>
    </source>
</evidence>
<sequence length="432" mass="47161">MSDKRDHQAGNSGLPEGHGDDDWGVTRAEPEWVGVGAGTPQHVRRERERARRRRRRRGMVLFLVLVLLLGIGAFFIAKSFIDDRRPSPTPDYEGTGVNDVVIRIQEGDVGTDIATTLVENDVIKSTAAFMGAAHGRDELASIQPGYYKVRTQIPASVAVDMLTNPELRVGAFTIAEGRQLDDIVSTTGAVTPGIYTLIADATCIELDGESTCADPDAFRQAVASSDLNDLGVPEWARAEVERAEDPGRRIEGLIAAGRWNVDPSGSPTEIIAELVTRSARAYEATGIQQTSESIGVTPYEALIIASLVERESQPEDFAKVARVILNRLDIGMMLQFDSTVNYALDTVEIGTTDADRGRVTPWNTYAMTGLPQTPISSPSVEALRGTENPEDGEWIYFVTIDLDGTTMFTNTFEEHNRYVEVARQNGVFASGR</sequence>
<dbReference type="PANTHER" id="PTHR30518">
    <property type="entry name" value="ENDOLYTIC MUREIN TRANSGLYCOSYLASE"/>
    <property type="match status" value="1"/>
</dbReference>
<accession>A0A916XBX8</accession>
<feature type="region of interest" description="Disordered" evidence="8">
    <location>
        <begin position="1"/>
        <end position="29"/>
    </location>
</feature>
<evidence type="ECO:0000256" key="5">
    <source>
        <dbReference type="ARBA" id="ARBA00023239"/>
    </source>
</evidence>
<dbReference type="GO" id="GO:0071555">
    <property type="term" value="P:cell wall organization"/>
    <property type="evidence" value="ECO:0007669"/>
    <property type="project" value="UniProtKB-KW"/>
</dbReference>
<dbReference type="Proteomes" id="UP000641514">
    <property type="component" value="Unassembled WGS sequence"/>
</dbReference>
<dbReference type="PANTHER" id="PTHR30518:SF2">
    <property type="entry name" value="ENDOLYTIC MUREIN TRANSGLYCOSYLASE"/>
    <property type="match status" value="1"/>
</dbReference>
<evidence type="ECO:0000256" key="6">
    <source>
        <dbReference type="ARBA" id="ARBA00023316"/>
    </source>
</evidence>
<dbReference type="GO" id="GO:0009252">
    <property type="term" value="P:peptidoglycan biosynthetic process"/>
    <property type="evidence" value="ECO:0007669"/>
    <property type="project" value="UniProtKB-UniRule"/>
</dbReference>
<organism evidence="9 10">
    <name type="scientific">Hoyosella rhizosphaerae</name>
    <dbReference type="NCBI Taxonomy" id="1755582"/>
    <lineage>
        <taxon>Bacteria</taxon>
        <taxon>Bacillati</taxon>
        <taxon>Actinomycetota</taxon>
        <taxon>Actinomycetes</taxon>
        <taxon>Mycobacteriales</taxon>
        <taxon>Hoyosellaceae</taxon>
        <taxon>Hoyosella</taxon>
    </lineage>
</organism>
<dbReference type="Gene3D" id="3.30.1490.480">
    <property type="entry name" value="Endolytic murein transglycosylase"/>
    <property type="match status" value="1"/>
</dbReference>
<dbReference type="GO" id="GO:0005886">
    <property type="term" value="C:plasma membrane"/>
    <property type="evidence" value="ECO:0007669"/>
    <property type="project" value="UniProtKB-SubCell"/>
</dbReference>
<keyword evidence="6 7" id="KW-0961">Cell wall biogenesis/degradation</keyword>
<evidence type="ECO:0000256" key="8">
    <source>
        <dbReference type="SAM" id="MobiDB-lite"/>
    </source>
</evidence>